<evidence type="ECO:0000313" key="13">
    <source>
        <dbReference type="EMBL" id="NGZ77782.1"/>
    </source>
</evidence>
<evidence type="ECO:0000256" key="9">
    <source>
        <dbReference type="ARBA" id="ARBA00023239"/>
    </source>
</evidence>
<evidence type="ECO:0000256" key="12">
    <source>
        <dbReference type="ARBA" id="ARBA00024326"/>
    </source>
</evidence>
<evidence type="ECO:0000256" key="4">
    <source>
        <dbReference type="ARBA" id="ARBA00022516"/>
    </source>
</evidence>
<keyword evidence="7" id="KW-0865">Zymogen</keyword>
<protein>
    <recommendedName>
        <fullName evidence="3">phosphatidylserine decarboxylase</fullName>
        <ecNumber evidence="3">4.1.1.65</ecNumber>
    </recommendedName>
</protein>
<keyword evidence="5" id="KW-0210">Decarboxylase</keyword>
<proteinExistence type="predicted"/>
<keyword evidence="6" id="KW-0443">Lipid metabolism</keyword>
<keyword evidence="8" id="KW-0594">Phospholipid biosynthesis</keyword>
<evidence type="ECO:0000256" key="11">
    <source>
        <dbReference type="ARBA" id="ARBA00023317"/>
    </source>
</evidence>
<name>A0ABX0FA16_9BACL</name>
<dbReference type="InterPro" id="IPR003817">
    <property type="entry name" value="PS_Dcarbxylase"/>
</dbReference>
<evidence type="ECO:0000256" key="10">
    <source>
        <dbReference type="ARBA" id="ARBA00023264"/>
    </source>
</evidence>
<keyword evidence="11" id="KW-0670">Pyruvate</keyword>
<comment type="pathway">
    <text evidence="12">Phospholipid metabolism; phosphatidylethanolamine biosynthesis.</text>
</comment>
<dbReference type="Pfam" id="PF02666">
    <property type="entry name" value="PS_Dcarbxylase"/>
    <property type="match status" value="1"/>
</dbReference>
<gene>
    <name evidence="13" type="primary">psd</name>
    <name evidence="13" type="ORF">GYN08_21030</name>
</gene>
<evidence type="ECO:0000256" key="7">
    <source>
        <dbReference type="ARBA" id="ARBA00023145"/>
    </source>
</evidence>
<sequence length="231" mass="26206">MKMYGITEEELTRPLSDFRSLTDFFIRDIDPLRRPIDGEDSAVVSPVDGFVQCYGDIGEDCRFLVKGKAYTFEELTSMKAEDTAYAGGKFIILYLSPSQYHRFHSPLAGEGEQTAELGRRSLPVNKAGWKYGGRLLSFNHRVVFEIRRQSMSMLMIAVGALNVNSVIRSNPRPFWEKGEEVGYFSFGSTVVCLFEKGKIEWIGKLQEEMYLRVGERFAELVPPDLSSDAKN</sequence>
<evidence type="ECO:0000256" key="2">
    <source>
        <dbReference type="ARBA" id="ARBA00005189"/>
    </source>
</evidence>
<dbReference type="GO" id="GO:0004609">
    <property type="term" value="F:phosphatidylserine decarboxylase activity"/>
    <property type="evidence" value="ECO:0007669"/>
    <property type="project" value="UniProtKB-EC"/>
</dbReference>
<dbReference type="EMBL" id="JAAFGS010000010">
    <property type="protein sequence ID" value="NGZ77782.1"/>
    <property type="molecule type" value="Genomic_DNA"/>
</dbReference>
<evidence type="ECO:0000256" key="5">
    <source>
        <dbReference type="ARBA" id="ARBA00022793"/>
    </source>
</evidence>
<evidence type="ECO:0000256" key="8">
    <source>
        <dbReference type="ARBA" id="ARBA00023209"/>
    </source>
</evidence>
<dbReference type="PANTHER" id="PTHR10067:SF6">
    <property type="entry name" value="PHOSPHATIDYLSERINE DECARBOXYLASE PROENZYME, MITOCHONDRIAL"/>
    <property type="match status" value="1"/>
</dbReference>
<comment type="pathway">
    <text evidence="2">Lipid metabolism.</text>
</comment>
<dbReference type="PANTHER" id="PTHR10067">
    <property type="entry name" value="PHOSPHATIDYLSERINE DECARBOXYLASE"/>
    <property type="match status" value="1"/>
</dbReference>
<dbReference type="RefSeq" id="WP_166278829.1">
    <property type="nucleotide sequence ID" value="NZ_JAAFGS010000010.1"/>
</dbReference>
<comment type="caution">
    <text evidence="13">The sequence shown here is derived from an EMBL/GenBank/DDBJ whole genome shotgun (WGS) entry which is preliminary data.</text>
</comment>
<accession>A0ABX0FA16</accession>
<evidence type="ECO:0000256" key="3">
    <source>
        <dbReference type="ARBA" id="ARBA00012243"/>
    </source>
</evidence>
<keyword evidence="4" id="KW-0444">Lipid biosynthesis</keyword>
<evidence type="ECO:0000256" key="6">
    <source>
        <dbReference type="ARBA" id="ARBA00023098"/>
    </source>
</evidence>
<keyword evidence="10" id="KW-1208">Phospholipid metabolism</keyword>
<evidence type="ECO:0000313" key="14">
    <source>
        <dbReference type="Proteomes" id="UP000800303"/>
    </source>
</evidence>
<evidence type="ECO:0000256" key="1">
    <source>
        <dbReference type="ARBA" id="ARBA00001928"/>
    </source>
</evidence>
<keyword evidence="9 13" id="KW-0456">Lyase</keyword>
<dbReference type="InterPro" id="IPR033177">
    <property type="entry name" value="PSD-B"/>
</dbReference>
<comment type="cofactor">
    <cofactor evidence="1">
        <name>pyruvate</name>
        <dbReference type="ChEBI" id="CHEBI:15361"/>
    </cofactor>
</comment>
<dbReference type="EC" id="4.1.1.65" evidence="3"/>
<keyword evidence="14" id="KW-1185">Reference proteome</keyword>
<organism evidence="13 14">
    <name type="scientific">Saccharibacillus alkalitolerans</name>
    <dbReference type="NCBI Taxonomy" id="2705290"/>
    <lineage>
        <taxon>Bacteria</taxon>
        <taxon>Bacillati</taxon>
        <taxon>Bacillota</taxon>
        <taxon>Bacilli</taxon>
        <taxon>Bacillales</taxon>
        <taxon>Paenibacillaceae</taxon>
        <taxon>Saccharibacillus</taxon>
    </lineage>
</organism>
<reference evidence="13 14" key="1">
    <citation type="submission" date="2020-01" db="EMBL/GenBank/DDBJ databases">
        <title>Polyphasic characterisation and genomic insights into a novel alkali tolerant bacterium VR-M41.</title>
        <authorList>
            <person name="Vemuluri V.R."/>
        </authorList>
    </citation>
    <scope>NUCLEOTIDE SEQUENCE [LARGE SCALE GENOMIC DNA]</scope>
    <source>
        <strain evidence="13 14">VR-M41</strain>
    </source>
</reference>
<dbReference type="Proteomes" id="UP000800303">
    <property type="component" value="Unassembled WGS sequence"/>
</dbReference>
<dbReference type="NCBIfam" id="TIGR00163">
    <property type="entry name" value="PS_decarb"/>
    <property type="match status" value="1"/>
</dbReference>